<keyword evidence="2" id="KW-1185">Reference proteome</keyword>
<dbReference type="Pfam" id="PF08922">
    <property type="entry name" value="DUF1905"/>
    <property type="match status" value="1"/>
</dbReference>
<sequence>MPPILTRMDLEFTGEIWFWKGPAPWYFVTVPDEPSADLEATSANVTYGWGMIPVTAQIGDTTWTTSLFPKDGLYIVPIKANIRKAESLEVGDTIKVQLTVAL</sequence>
<dbReference type="InterPro" id="IPR015018">
    <property type="entry name" value="DUF1905"/>
</dbReference>
<dbReference type="EMBL" id="BAAAOS010000027">
    <property type="protein sequence ID" value="GAA1583836.1"/>
    <property type="molecule type" value="Genomic_DNA"/>
</dbReference>
<evidence type="ECO:0000313" key="2">
    <source>
        <dbReference type="Proteomes" id="UP001500393"/>
    </source>
</evidence>
<name>A0ABN2DR14_9ACTN</name>
<protein>
    <submittedName>
        <fullName evidence="1">DUF1905 domain-containing protein</fullName>
    </submittedName>
</protein>
<accession>A0ABN2DR14</accession>
<organism evidence="1 2">
    <name type="scientific">Kribbella sancticallisti</name>
    <dbReference type="NCBI Taxonomy" id="460087"/>
    <lineage>
        <taxon>Bacteria</taxon>
        <taxon>Bacillati</taxon>
        <taxon>Actinomycetota</taxon>
        <taxon>Actinomycetes</taxon>
        <taxon>Propionibacteriales</taxon>
        <taxon>Kribbellaceae</taxon>
        <taxon>Kribbella</taxon>
    </lineage>
</organism>
<dbReference type="Proteomes" id="UP001500393">
    <property type="component" value="Unassembled WGS sequence"/>
</dbReference>
<proteinExistence type="predicted"/>
<dbReference type="InterPro" id="IPR037079">
    <property type="entry name" value="AF2212/PG0164-like_sf"/>
</dbReference>
<comment type="caution">
    <text evidence="1">The sequence shown here is derived from an EMBL/GenBank/DDBJ whole genome shotgun (WGS) entry which is preliminary data.</text>
</comment>
<dbReference type="SUPFAM" id="SSF141694">
    <property type="entry name" value="AF2212/PG0164-like"/>
    <property type="match status" value="1"/>
</dbReference>
<gene>
    <name evidence="1" type="ORF">GCM10009789_41970</name>
</gene>
<dbReference type="Gene3D" id="2.40.30.100">
    <property type="entry name" value="AF2212/PG0164-like"/>
    <property type="match status" value="1"/>
</dbReference>
<reference evidence="1 2" key="1">
    <citation type="journal article" date="2019" name="Int. J. Syst. Evol. Microbiol.">
        <title>The Global Catalogue of Microorganisms (GCM) 10K type strain sequencing project: providing services to taxonomists for standard genome sequencing and annotation.</title>
        <authorList>
            <consortium name="The Broad Institute Genomics Platform"/>
            <consortium name="The Broad Institute Genome Sequencing Center for Infectious Disease"/>
            <person name="Wu L."/>
            <person name="Ma J."/>
        </authorList>
    </citation>
    <scope>NUCLEOTIDE SEQUENCE [LARGE SCALE GENOMIC DNA]</scope>
    <source>
        <strain evidence="1 2">JCM 14969</strain>
    </source>
</reference>
<evidence type="ECO:0000313" key="1">
    <source>
        <dbReference type="EMBL" id="GAA1583836.1"/>
    </source>
</evidence>